<evidence type="ECO:0000256" key="5">
    <source>
        <dbReference type="SAM" id="Coils"/>
    </source>
</evidence>
<name>A0A8C4QH37_EPTBU</name>
<protein>
    <recommendedName>
        <fullName evidence="2">Coiled-coil domain-containing protein 39</fullName>
    </recommendedName>
</protein>
<evidence type="ECO:0000256" key="4">
    <source>
        <dbReference type="ARBA" id="ARBA00045182"/>
    </source>
</evidence>
<feature type="compositionally biased region" description="Basic residues" evidence="6">
    <location>
        <begin position="183"/>
        <end position="200"/>
    </location>
</feature>
<feature type="coiled-coil region" evidence="5">
    <location>
        <begin position="45"/>
        <end position="84"/>
    </location>
</feature>
<dbReference type="Ensembl" id="ENSEBUT00000015871.1">
    <property type="protein sequence ID" value="ENSEBUP00000015295.1"/>
    <property type="gene ID" value="ENSEBUG00000009637.1"/>
</dbReference>
<dbReference type="InterPro" id="IPR033290">
    <property type="entry name" value="CCDC39"/>
</dbReference>
<evidence type="ECO:0000313" key="7">
    <source>
        <dbReference type="Ensembl" id="ENSEBUP00000015295.1"/>
    </source>
</evidence>
<dbReference type="GO" id="GO:0003341">
    <property type="term" value="P:cilium movement"/>
    <property type="evidence" value="ECO:0007669"/>
    <property type="project" value="InterPro"/>
</dbReference>
<evidence type="ECO:0000256" key="2">
    <source>
        <dbReference type="ARBA" id="ARBA00016725"/>
    </source>
</evidence>
<feature type="region of interest" description="Disordered" evidence="6">
    <location>
        <begin position="175"/>
        <end position="200"/>
    </location>
</feature>
<dbReference type="PANTHER" id="PTHR18962:SF0">
    <property type="entry name" value="COILED-COIL DOMAIN-CONTAINING PROTEIN 39"/>
    <property type="match status" value="1"/>
</dbReference>
<dbReference type="Proteomes" id="UP000694388">
    <property type="component" value="Unplaced"/>
</dbReference>
<dbReference type="GO" id="GO:0005930">
    <property type="term" value="C:axoneme"/>
    <property type="evidence" value="ECO:0007669"/>
    <property type="project" value="InterPro"/>
</dbReference>
<sequence>MTTGRRDESVHEVVRERISQTTDTMSGVRDFLAQFQWDPGMARPVANAENAALELKLKQRQEQKKHLQQDLQQQNERVQAMKKHLHSVHAELRSTQASGLPGKVVAAKTGDKFTFELELNRYLEVMEIEGIGMLAGLLGSLSIDGLCACVWSAVGGGLVKEWCVVDVCFLTKPMPPPSPERKNKNKNTKAIKTLKKNYTK</sequence>
<dbReference type="PANTHER" id="PTHR18962">
    <property type="entry name" value="COILED-COIL DOMAIN-CONTAINING PROTEIN 39"/>
    <property type="match status" value="1"/>
</dbReference>
<evidence type="ECO:0000256" key="6">
    <source>
        <dbReference type="SAM" id="MobiDB-lite"/>
    </source>
</evidence>
<dbReference type="GO" id="GO:0036159">
    <property type="term" value="P:inner dynein arm assembly"/>
    <property type="evidence" value="ECO:0007669"/>
    <property type="project" value="InterPro"/>
</dbReference>
<accession>A0A8C4QH37</accession>
<keyword evidence="3 5" id="KW-0175">Coiled coil</keyword>
<organism evidence="7 8">
    <name type="scientific">Eptatretus burgeri</name>
    <name type="common">Inshore hagfish</name>
    <dbReference type="NCBI Taxonomy" id="7764"/>
    <lineage>
        <taxon>Eukaryota</taxon>
        <taxon>Metazoa</taxon>
        <taxon>Chordata</taxon>
        <taxon>Craniata</taxon>
        <taxon>Vertebrata</taxon>
        <taxon>Cyclostomata</taxon>
        <taxon>Myxini</taxon>
        <taxon>Myxiniformes</taxon>
        <taxon>Myxinidae</taxon>
        <taxon>Eptatretinae</taxon>
        <taxon>Eptatretus</taxon>
    </lineage>
</organism>
<comment type="function">
    <text evidence="4">Required for assembly of dynein regulatory complex (DRC) and inner dynein arm (IDA) complexes, which are responsible for ciliary beat regulation, thereby playing a central role in motility in cilia and flagella. Probably acts together with CCDC40 to form a molecular ruler that determines the 96 nanometer (nm) repeat length and arrangements of components in cilia and flagella. Not required for outer dynein arm complexes assembly.</text>
</comment>
<evidence type="ECO:0000256" key="1">
    <source>
        <dbReference type="ARBA" id="ARBA00005805"/>
    </source>
</evidence>
<dbReference type="AlphaFoldDB" id="A0A8C4QH37"/>
<dbReference type="GO" id="GO:0060285">
    <property type="term" value="P:cilium-dependent cell motility"/>
    <property type="evidence" value="ECO:0007669"/>
    <property type="project" value="TreeGrafter"/>
</dbReference>
<keyword evidence="8" id="KW-1185">Reference proteome</keyword>
<evidence type="ECO:0000313" key="8">
    <source>
        <dbReference type="Proteomes" id="UP000694388"/>
    </source>
</evidence>
<comment type="similarity">
    <text evidence="1">Belongs to the CCDC39 family.</text>
</comment>
<reference evidence="7" key="1">
    <citation type="submission" date="2025-08" db="UniProtKB">
        <authorList>
            <consortium name="Ensembl"/>
        </authorList>
    </citation>
    <scope>IDENTIFICATION</scope>
</reference>
<evidence type="ECO:0000256" key="3">
    <source>
        <dbReference type="ARBA" id="ARBA00023054"/>
    </source>
</evidence>
<proteinExistence type="inferred from homology"/>
<reference evidence="7" key="2">
    <citation type="submission" date="2025-09" db="UniProtKB">
        <authorList>
            <consortium name="Ensembl"/>
        </authorList>
    </citation>
    <scope>IDENTIFICATION</scope>
</reference>